<dbReference type="SMART" id="SM00065">
    <property type="entry name" value="GAF"/>
    <property type="match status" value="2"/>
</dbReference>
<feature type="domain" description="PAC" evidence="4">
    <location>
        <begin position="265"/>
        <end position="317"/>
    </location>
</feature>
<dbReference type="Gene3D" id="3.30.450.40">
    <property type="match status" value="2"/>
</dbReference>
<dbReference type="InterPro" id="IPR052016">
    <property type="entry name" value="Bact_Sigma-Reg"/>
</dbReference>
<dbReference type="NCBIfam" id="TIGR00229">
    <property type="entry name" value="sensory_box"/>
    <property type="match status" value="1"/>
</dbReference>
<dbReference type="InterPro" id="IPR000700">
    <property type="entry name" value="PAS-assoc_C"/>
</dbReference>
<gene>
    <name evidence="5" type="ORF">RDV89_03425</name>
</gene>
<dbReference type="Pfam" id="PF08447">
    <property type="entry name" value="PAS_3"/>
    <property type="match status" value="1"/>
</dbReference>
<dbReference type="Pfam" id="PF08448">
    <property type="entry name" value="PAS_4"/>
    <property type="match status" value="1"/>
</dbReference>
<dbReference type="InterPro" id="IPR001932">
    <property type="entry name" value="PPM-type_phosphatase-like_dom"/>
</dbReference>
<dbReference type="Pfam" id="PF07228">
    <property type="entry name" value="SpoIIE"/>
    <property type="match status" value="1"/>
</dbReference>
<dbReference type="InterPro" id="IPR000014">
    <property type="entry name" value="PAS"/>
</dbReference>
<organism evidence="5 6">
    <name type="scientific">Nocardioides imazamoxiresistens</name>
    <dbReference type="NCBI Taxonomy" id="3231893"/>
    <lineage>
        <taxon>Bacteria</taxon>
        <taxon>Bacillati</taxon>
        <taxon>Actinomycetota</taxon>
        <taxon>Actinomycetes</taxon>
        <taxon>Propionibacteriales</taxon>
        <taxon>Nocardioidaceae</taxon>
        <taxon>Nocardioides</taxon>
    </lineage>
</organism>
<dbReference type="RefSeq" id="WP_315731313.1">
    <property type="nucleotide sequence ID" value="NZ_JAVYII010000001.1"/>
</dbReference>
<dbReference type="InterPro" id="IPR013655">
    <property type="entry name" value="PAS_fold_3"/>
</dbReference>
<dbReference type="PROSITE" id="PS50113">
    <property type="entry name" value="PAC"/>
    <property type="match status" value="1"/>
</dbReference>
<feature type="region of interest" description="Disordered" evidence="2">
    <location>
        <begin position="1"/>
        <end position="36"/>
    </location>
</feature>
<evidence type="ECO:0000256" key="2">
    <source>
        <dbReference type="SAM" id="MobiDB-lite"/>
    </source>
</evidence>
<dbReference type="InterPro" id="IPR036457">
    <property type="entry name" value="PPM-type-like_dom_sf"/>
</dbReference>
<feature type="domain" description="PAS" evidence="3">
    <location>
        <begin position="311"/>
        <end position="381"/>
    </location>
</feature>
<sequence>MSDASLPERRRPSGSSDLSGPFGSARSSGESARVEQARRLAARADGLPSLNRLAELAARLLHTSSAQVSVIADDQTVMGGAGDASSSVGQRSPSADSLCTVTTEAAVPVVIPDATADPRTRDLPSVRSGAVGAYLGVPLHSGDHVVGALCVFSPGERAWTAEEVGLLAELAGPTMTELELAALESTYEEDRVLWQLAVDAAGVGAFDWDLRTDVLRWDERLLELFGHTRESFGGTIEAFNACVHPEDRDRVGLALSSAIESCGGYAAEYRVVRPDGEVRWVSARGHAIAGPDGTAARVVGAAYDTTAVHDGEARVARTLDAMPTAFFHLDRDWRFSYANPEARRLLGAIGSEVVGHVIWELFPDAVGTEFESSYRGAMDSDEPAAFEAYYPPPLDAWYEVRCWPVPDGLSVYFIEVTQRHQARAVLERAARRSELLAEVTRALTATLDEEEAVARLTQILVPGLGDWCVVTLVEGSPPPDPRSERGWRRRLRDIGWWHRDPERRTMVERYAQLRVPALTDDSLVAEALVSQEPVVVPSGATERIVGILRPGEAGQICRDLAPSAVAVLPLQGRGRLSGLMTVFRDAERGSFSEEDLDLLADVAGRAGLALDNANLYAGQRKLAEGLQRSLLTAPPQPADLEVAVRYEPAAESAQVGGDWYDAFEQTDGTLTLVIGDVVGHDTVAAAEMGEVRGLLRGIAATTGDGPAALLERVDRAMETLAVDTIATSVVARLEPSDAGPGWRRLRWANAGHPPPLLLEPGDDGVRTARLLWSTPANRMLGLPTDDESRAESVVDVPPGAVLLLFTDGLVERRGEVLDVGLERLRDTVLATSPDASLEEVADQVLRRQLPGWTEDDVALVVVRLRG</sequence>
<dbReference type="InterPro" id="IPR035965">
    <property type="entry name" value="PAS-like_dom_sf"/>
</dbReference>
<dbReference type="Gene3D" id="2.10.70.100">
    <property type="match status" value="1"/>
</dbReference>
<evidence type="ECO:0000313" key="5">
    <source>
        <dbReference type="EMBL" id="MDT9592100.1"/>
    </source>
</evidence>
<dbReference type="SUPFAM" id="SSF55785">
    <property type="entry name" value="PYP-like sensor domain (PAS domain)"/>
    <property type="match status" value="2"/>
</dbReference>
<dbReference type="InterPro" id="IPR029016">
    <property type="entry name" value="GAF-like_dom_sf"/>
</dbReference>
<dbReference type="Gene3D" id="3.60.40.10">
    <property type="entry name" value="PPM-type phosphatase domain"/>
    <property type="match status" value="1"/>
</dbReference>
<keyword evidence="1" id="KW-0378">Hydrolase</keyword>
<dbReference type="PANTHER" id="PTHR43156:SF2">
    <property type="entry name" value="STAGE II SPORULATION PROTEIN E"/>
    <property type="match status" value="1"/>
</dbReference>
<name>A0ABU3PS93_9ACTN</name>
<accession>A0ABU3PS93</accession>
<evidence type="ECO:0000256" key="1">
    <source>
        <dbReference type="ARBA" id="ARBA00022801"/>
    </source>
</evidence>
<keyword evidence="6" id="KW-1185">Reference proteome</keyword>
<evidence type="ECO:0000259" key="3">
    <source>
        <dbReference type="PROSITE" id="PS50112"/>
    </source>
</evidence>
<dbReference type="SMART" id="SM00091">
    <property type="entry name" value="PAS"/>
    <property type="match status" value="2"/>
</dbReference>
<dbReference type="SUPFAM" id="SSF81606">
    <property type="entry name" value="PP2C-like"/>
    <property type="match status" value="1"/>
</dbReference>
<proteinExistence type="predicted"/>
<protein>
    <submittedName>
        <fullName evidence="5">SpoIIE family protein phosphatase</fullName>
    </submittedName>
</protein>
<feature type="compositionally biased region" description="Basic and acidic residues" evidence="2">
    <location>
        <begin position="1"/>
        <end position="11"/>
    </location>
</feature>
<evidence type="ECO:0000259" key="4">
    <source>
        <dbReference type="PROSITE" id="PS50113"/>
    </source>
</evidence>
<dbReference type="EMBL" id="JAVYII010000001">
    <property type="protein sequence ID" value="MDT9592100.1"/>
    <property type="molecule type" value="Genomic_DNA"/>
</dbReference>
<dbReference type="Proteomes" id="UP001268542">
    <property type="component" value="Unassembled WGS sequence"/>
</dbReference>
<dbReference type="Gene3D" id="3.30.450.20">
    <property type="entry name" value="PAS domain"/>
    <property type="match status" value="2"/>
</dbReference>
<dbReference type="InterPro" id="IPR003018">
    <property type="entry name" value="GAF"/>
</dbReference>
<dbReference type="PANTHER" id="PTHR43156">
    <property type="entry name" value="STAGE II SPORULATION PROTEIN E-RELATED"/>
    <property type="match status" value="1"/>
</dbReference>
<dbReference type="CDD" id="cd00130">
    <property type="entry name" value="PAS"/>
    <property type="match status" value="2"/>
</dbReference>
<dbReference type="Pfam" id="PF01590">
    <property type="entry name" value="GAF"/>
    <property type="match status" value="2"/>
</dbReference>
<dbReference type="PROSITE" id="PS50112">
    <property type="entry name" value="PAS"/>
    <property type="match status" value="2"/>
</dbReference>
<evidence type="ECO:0000313" key="6">
    <source>
        <dbReference type="Proteomes" id="UP001268542"/>
    </source>
</evidence>
<comment type="caution">
    <text evidence="5">The sequence shown here is derived from an EMBL/GenBank/DDBJ whole genome shotgun (WGS) entry which is preliminary data.</text>
</comment>
<dbReference type="SUPFAM" id="SSF55781">
    <property type="entry name" value="GAF domain-like"/>
    <property type="match status" value="2"/>
</dbReference>
<dbReference type="SMART" id="SM00331">
    <property type="entry name" value="PP2C_SIG"/>
    <property type="match status" value="1"/>
</dbReference>
<reference evidence="5 6" key="1">
    <citation type="submission" date="2023-08" db="EMBL/GenBank/DDBJ databases">
        <title>Nocardioides seae sp. nov., a bacterium isolated from a soil.</title>
        <authorList>
            <person name="Wang X."/>
        </authorList>
    </citation>
    <scope>NUCLEOTIDE SEQUENCE [LARGE SCALE GENOMIC DNA]</scope>
    <source>
        <strain evidence="5 6">YZH12</strain>
    </source>
</reference>
<dbReference type="InterPro" id="IPR013656">
    <property type="entry name" value="PAS_4"/>
</dbReference>
<feature type="domain" description="PAS" evidence="3">
    <location>
        <begin position="190"/>
        <end position="262"/>
    </location>
</feature>